<dbReference type="HOGENOM" id="CLU_2597814_0_0_2"/>
<dbReference type="Proteomes" id="UP000006622">
    <property type="component" value="Chromosome"/>
</dbReference>
<keyword evidence="1" id="KW-1133">Transmembrane helix</keyword>
<dbReference type="AlphaFoldDB" id="F7XMK6"/>
<dbReference type="GeneID" id="10821647"/>
<feature type="transmembrane region" description="Helical" evidence="1">
    <location>
        <begin position="47"/>
        <end position="71"/>
    </location>
</feature>
<organism evidence="2 3">
    <name type="scientific">Methanosalsum zhilinae (strain DSM 4017 / NBRC 107636 / OCM 62 / WeN5)</name>
    <name type="common">Methanohalophilus zhilinae</name>
    <dbReference type="NCBI Taxonomy" id="679901"/>
    <lineage>
        <taxon>Archaea</taxon>
        <taxon>Methanobacteriati</taxon>
        <taxon>Methanobacteriota</taxon>
        <taxon>Stenosarchaea group</taxon>
        <taxon>Methanomicrobia</taxon>
        <taxon>Methanosarcinales</taxon>
        <taxon>Methanosarcinaceae</taxon>
        <taxon>Methanosalsum</taxon>
    </lineage>
</organism>
<gene>
    <name evidence="2" type="ordered locus">Mzhil_0055</name>
</gene>
<accession>F7XMK6</accession>
<keyword evidence="1" id="KW-0812">Transmembrane</keyword>
<evidence type="ECO:0000313" key="3">
    <source>
        <dbReference type="Proteomes" id="UP000006622"/>
    </source>
</evidence>
<proteinExistence type="predicted"/>
<protein>
    <submittedName>
        <fullName evidence="2">Uncharacterized protein</fullName>
    </submittedName>
</protein>
<keyword evidence="3" id="KW-1185">Reference proteome</keyword>
<feature type="transmembrane region" description="Helical" evidence="1">
    <location>
        <begin position="20"/>
        <end position="41"/>
    </location>
</feature>
<evidence type="ECO:0000313" key="2">
    <source>
        <dbReference type="EMBL" id="AEH59936.1"/>
    </source>
</evidence>
<name>F7XMK6_METZD</name>
<evidence type="ECO:0000256" key="1">
    <source>
        <dbReference type="SAM" id="Phobius"/>
    </source>
</evidence>
<dbReference type="EMBL" id="CP002101">
    <property type="protein sequence ID" value="AEH59936.1"/>
    <property type="molecule type" value="Genomic_DNA"/>
</dbReference>
<dbReference type="RefSeq" id="WP_013897375.1">
    <property type="nucleotide sequence ID" value="NC_015676.1"/>
</dbReference>
<dbReference type="OrthoDB" id="385949at2157"/>
<keyword evidence="1" id="KW-0472">Membrane</keyword>
<dbReference type="KEGG" id="mzh:Mzhil_0055"/>
<reference evidence="2 3" key="1">
    <citation type="submission" date="2010-07" db="EMBL/GenBank/DDBJ databases">
        <title>The complete genome of Methanosalsum zhilinae DSM 4017.</title>
        <authorList>
            <consortium name="US DOE Joint Genome Institute (JGI-PGF)"/>
            <person name="Lucas S."/>
            <person name="Copeland A."/>
            <person name="Lapidus A."/>
            <person name="Glavina del Rio T."/>
            <person name="Dalin E."/>
            <person name="Tice H."/>
            <person name="Bruce D."/>
            <person name="Goodwin L."/>
            <person name="Pitluck S."/>
            <person name="Kyrpides N."/>
            <person name="Mavromatis K."/>
            <person name="Ovchinnikova G."/>
            <person name="Daligault H."/>
            <person name="Detter J.C."/>
            <person name="Han C."/>
            <person name="Tapia R."/>
            <person name="Larimer F."/>
            <person name="Land M."/>
            <person name="Hauser L."/>
            <person name="Markowitz V."/>
            <person name="Cheng J.-F."/>
            <person name="Hugenholtz P."/>
            <person name="Woyke T."/>
            <person name="Wu D."/>
            <person name="Spring S."/>
            <person name="Schueler E."/>
            <person name="Brambilla E."/>
            <person name="Klenk H.-P."/>
            <person name="Eisen J.A."/>
        </authorList>
    </citation>
    <scope>NUCLEOTIDE SEQUENCE [LARGE SCALE GENOMIC DNA]</scope>
    <source>
        <strain evidence="3">DSM 4017 / NBRC 107636 / OCM 62 / WeN5</strain>
    </source>
</reference>
<sequence>MAGLSRRLGEAMRLKPYYYAYYASILFMASGVLNMLLYPITGIGSDMAILISNLLMAIGMTIALLTTIKYWGWLIKELR</sequence>
<dbReference type="STRING" id="679901.Mzhil_0055"/>